<reference evidence="1" key="1">
    <citation type="submission" date="2003-11" db="EMBL/GenBank/DDBJ databases">
        <authorList>
            <person name="Heidelberg J.F."/>
            <person name="Eisen J.A."/>
            <person name="Nelson W.C."/>
            <person name="DeLong E.F."/>
        </authorList>
    </citation>
    <scope>NUCLEOTIDE SEQUENCE</scope>
</reference>
<protein>
    <submittedName>
        <fullName evidence="1">Uncharacterized protein</fullName>
    </submittedName>
</protein>
<dbReference type="AlphaFoldDB" id="Q6SEV9"/>
<dbReference type="EMBL" id="AY458649">
    <property type="protein sequence ID" value="AAR38463.1"/>
    <property type="molecule type" value="Genomic_DNA"/>
</dbReference>
<name>Q6SEV9_9BACT</name>
<organism evidence="1">
    <name type="scientific">uncultured marine bacterium 582</name>
    <dbReference type="NCBI Taxonomy" id="257402"/>
    <lineage>
        <taxon>Bacteria</taxon>
        <taxon>environmental samples</taxon>
    </lineage>
</organism>
<proteinExistence type="predicted"/>
<evidence type="ECO:0000313" key="1">
    <source>
        <dbReference type="EMBL" id="AAR38463.1"/>
    </source>
</evidence>
<gene>
    <name evidence="1" type="ORF">MBMO_EBAC080-L028H02.132</name>
</gene>
<sequence length="35" mass="3893">MNATSPQAVLLFRETLCGKKAFYRGSILTIAHLLK</sequence>
<accession>Q6SEV9</accession>
<reference evidence="1" key="2">
    <citation type="submission" date="2003-12" db="EMBL/GenBank/DDBJ databases">
        <title>Monterey Bay Coastal Ocean Microbial Observatory environmental clone sequencing.</title>
        <authorList>
            <person name="DeLong E.F."/>
        </authorList>
    </citation>
    <scope>NUCLEOTIDE SEQUENCE</scope>
</reference>